<proteinExistence type="predicted"/>
<dbReference type="AlphaFoldDB" id="A0A2K1KKL3"/>
<dbReference type="EnsemblPlants" id="Pp3c5_21190V3.1">
    <property type="protein sequence ID" value="Pp3c5_21190V3.1"/>
    <property type="gene ID" value="Pp3c5_21190"/>
</dbReference>
<accession>A0A2K1KKL3</accession>
<protein>
    <submittedName>
        <fullName evidence="1 2">Uncharacterized protein</fullName>
    </submittedName>
</protein>
<keyword evidence="3" id="KW-1185">Reference proteome</keyword>
<organism evidence="1">
    <name type="scientific">Physcomitrium patens</name>
    <name type="common">Spreading-leaved earth moss</name>
    <name type="synonym">Physcomitrella patens</name>
    <dbReference type="NCBI Taxonomy" id="3218"/>
    <lineage>
        <taxon>Eukaryota</taxon>
        <taxon>Viridiplantae</taxon>
        <taxon>Streptophyta</taxon>
        <taxon>Embryophyta</taxon>
        <taxon>Bryophyta</taxon>
        <taxon>Bryophytina</taxon>
        <taxon>Bryopsida</taxon>
        <taxon>Funariidae</taxon>
        <taxon>Funariales</taxon>
        <taxon>Funariaceae</taxon>
        <taxon>Physcomitrium</taxon>
    </lineage>
</organism>
<evidence type="ECO:0000313" key="1">
    <source>
        <dbReference type="EMBL" id="PNR54303.1"/>
    </source>
</evidence>
<dbReference type="InParanoid" id="A0A2K1KKL3"/>
<evidence type="ECO:0000313" key="3">
    <source>
        <dbReference type="Proteomes" id="UP000006727"/>
    </source>
</evidence>
<reference evidence="1 3" key="1">
    <citation type="journal article" date="2008" name="Science">
        <title>The Physcomitrella genome reveals evolutionary insights into the conquest of land by plants.</title>
        <authorList>
            <person name="Rensing S."/>
            <person name="Lang D."/>
            <person name="Zimmer A."/>
            <person name="Terry A."/>
            <person name="Salamov A."/>
            <person name="Shapiro H."/>
            <person name="Nishiyama T."/>
            <person name="Perroud P.-F."/>
            <person name="Lindquist E."/>
            <person name="Kamisugi Y."/>
            <person name="Tanahashi T."/>
            <person name="Sakakibara K."/>
            <person name="Fujita T."/>
            <person name="Oishi K."/>
            <person name="Shin-I T."/>
            <person name="Kuroki Y."/>
            <person name="Toyoda A."/>
            <person name="Suzuki Y."/>
            <person name="Hashimoto A."/>
            <person name="Yamaguchi K."/>
            <person name="Sugano A."/>
            <person name="Kohara Y."/>
            <person name="Fujiyama A."/>
            <person name="Anterola A."/>
            <person name="Aoki S."/>
            <person name="Ashton N."/>
            <person name="Barbazuk W.B."/>
            <person name="Barker E."/>
            <person name="Bennetzen J."/>
            <person name="Bezanilla M."/>
            <person name="Blankenship R."/>
            <person name="Cho S.H."/>
            <person name="Dutcher S."/>
            <person name="Estelle M."/>
            <person name="Fawcett J.A."/>
            <person name="Gundlach H."/>
            <person name="Hanada K."/>
            <person name="Heyl A."/>
            <person name="Hicks K.A."/>
            <person name="Hugh J."/>
            <person name="Lohr M."/>
            <person name="Mayer K."/>
            <person name="Melkozernov A."/>
            <person name="Murata T."/>
            <person name="Nelson D."/>
            <person name="Pils B."/>
            <person name="Prigge M."/>
            <person name="Reiss B."/>
            <person name="Renner T."/>
            <person name="Rombauts S."/>
            <person name="Rushton P."/>
            <person name="Sanderfoot A."/>
            <person name="Schween G."/>
            <person name="Shiu S.-H."/>
            <person name="Stueber K."/>
            <person name="Theodoulou F.L."/>
            <person name="Tu H."/>
            <person name="Van de Peer Y."/>
            <person name="Verrier P.J."/>
            <person name="Waters E."/>
            <person name="Wood A."/>
            <person name="Yang L."/>
            <person name="Cove D."/>
            <person name="Cuming A."/>
            <person name="Hasebe M."/>
            <person name="Lucas S."/>
            <person name="Mishler D.B."/>
            <person name="Reski R."/>
            <person name="Grigoriev I."/>
            <person name="Quatrano R.S."/>
            <person name="Boore J.L."/>
        </authorList>
    </citation>
    <scope>NUCLEOTIDE SEQUENCE [LARGE SCALE GENOMIC DNA]</scope>
    <source>
        <strain evidence="2 3">cv. Gransden 2004</strain>
    </source>
</reference>
<evidence type="ECO:0000313" key="2">
    <source>
        <dbReference type="EnsemblPlants" id="Pp3c5_21190V3.1"/>
    </source>
</evidence>
<dbReference type="Gramene" id="Pp3c5_21190V3.1">
    <property type="protein sequence ID" value="Pp3c5_21190V3.1"/>
    <property type="gene ID" value="Pp3c5_21190"/>
</dbReference>
<name>A0A2K1KKL3_PHYPA</name>
<reference evidence="2" key="3">
    <citation type="submission" date="2020-12" db="UniProtKB">
        <authorList>
            <consortium name="EnsemblPlants"/>
        </authorList>
    </citation>
    <scope>IDENTIFICATION</scope>
</reference>
<gene>
    <name evidence="1" type="ORF">PHYPA_007980</name>
</gene>
<dbReference type="Proteomes" id="UP000006727">
    <property type="component" value="Chromosome 5"/>
</dbReference>
<dbReference type="EMBL" id="ABEU02000005">
    <property type="protein sequence ID" value="PNR54303.1"/>
    <property type="molecule type" value="Genomic_DNA"/>
</dbReference>
<sequence length="20" mass="2393">MGCLRYPLQHMRIGRAVFLM</sequence>
<reference evidence="1 3" key="2">
    <citation type="journal article" date="2018" name="Plant J.">
        <title>The Physcomitrella patens chromosome-scale assembly reveals moss genome structure and evolution.</title>
        <authorList>
            <person name="Lang D."/>
            <person name="Ullrich K.K."/>
            <person name="Murat F."/>
            <person name="Fuchs J."/>
            <person name="Jenkins J."/>
            <person name="Haas F.B."/>
            <person name="Piednoel M."/>
            <person name="Gundlach H."/>
            <person name="Van Bel M."/>
            <person name="Meyberg R."/>
            <person name="Vives C."/>
            <person name="Morata J."/>
            <person name="Symeonidi A."/>
            <person name="Hiss M."/>
            <person name="Muchero W."/>
            <person name="Kamisugi Y."/>
            <person name="Saleh O."/>
            <person name="Blanc G."/>
            <person name="Decker E.L."/>
            <person name="van Gessel N."/>
            <person name="Grimwood J."/>
            <person name="Hayes R.D."/>
            <person name="Graham S.W."/>
            <person name="Gunter L.E."/>
            <person name="McDaniel S.F."/>
            <person name="Hoernstein S.N.W."/>
            <person name="Larsson A."/>
            <person name="Li F.W."/>
            <person name="Perroud P.F."/>
            <person name="Phillips J."/>
            <person name="Ranjan P."/>
            <person name="Rokshar D.S."/>
            <person name="Rothfels C.J."/>
            <person name="Schneider L."/>
            <person name="Shu S."/>
            <person name="Stevenson D.W."/>
            <person name="Thummler F."/>
            <person name="Tillich M."/>
            <person name="Villarreal Aguilar J.C."/>
            <person name="Widiez T."/>
            <person name="Wong G.K."/>
            <person name="Wymore A."/>
            <person name="Zhang Y."/>
            <person name="Zimmer A.D."/>
            <person name="Quatrano R.S."/>
            <person name="Mayer K.F.X."/>
            <person name="Goodstein D."/>
            <person name="Casacuberta J.M."/>
            <person name="Vandepoele K."/>
            <person name="Reski R."/>
            <person name="Cuming A.C."/>
            <person name="Tuskan G.A."/>
            <person name="Maumus F."/>
            <person name="Salse J."/>
            <person name="Schmutz J."/>
            <person name="Rensing S.A."/>
        </authorList>
    </citation>
    <scope>NUCLEOTIDE SEQUENCE [LARGE SCALE GENOMIC DNA]</scope>
    <source>
        <strain evidence="2 3">cv. Gransden 2004</strain>
    </source>
</reference>